<dbReference type="SUPFAM" id="SSF53448">
    <property type="entry name" value="Nucleotide-diphospho-sugar transferases"/>
    <property type="match status" value="1"/>
</dbReference>
<dbReference type="HAMAP" id="MF_02114">
    <property type="entry name" value="CofC"/>
    <property type="match status" value="1"/>
</dbReference>
<organism evidence="6 7">
    <name type="scientific">Micromonospora tulbaghiae</name>
    <dbReference type="NCBI Taxonomy" id="479978"/>
    <lineage>
        <taxon>Bacteria</taxon>
        <taxon>Bacillati</taxon>
        <taxon>Actinomycetota</taxon>
        <taxon>Actinomycetes</taxon>
        <taxon>Micromonosporales</taxon>
        <taxon>Micromonosporaceae</taxon>
        <taxon>Micromonospora</taxon>
    </lineage>
</organism>
<feature type="binding site" evidence="5">
    <location>
        <position position="156"/>
    </location>
    <ligand>
        <name>phosphoenolpyruvate</name>
        <dbReference type="ChEBI" id="CHEBI:58702"/>
    </ligand>
</feature>
<comment type="function">
    <text evidence="5">Guanylyltransferase that catalyzes the activation of phosphoenolpyruvate (PEP) as enolpyruvoyl-2-diphospho-5'-guanosine, via the condensation of PEP with GTP. It is involved in the biosynthesis of coenzyme F420, a hydride carrier cofactor.</text>
</comment>
<dbReference type="EC" id="2.7.7.105" evidence="5"/>
<protein>
    <recommendedName>
        <fullName evidence="5">Phosphoenolpyruvate guanylyltransferase</fullName>
        <shortName evidence="5">PEP guanylyltransferase</shortName>
        <ecNumber evidence="5">2.7.7.105</ecNumber>
    </recommendedName>
</protein>
<evidence type="ECO:0000256" key="4">
    <source>
        <dbReference type="ARBA" id="ARBA00023134"/>
    </source>
</evidence>
<dbReference type="KEGG" id="mtua:CSH63_17545"/>
<dbReference type="InterPro" id="IPR002835">
    <property type="entry name" value="CofC"/>
</dbReference>
<dbReference type="NCBIfam" id="TIGR03552">
    <property type="entry name" value="F420_cofC"/>
    <property type="match status" value="1"/>
</dbReference>
<evidence type="ECO:0000256" key="5">
    <source>
        <dbReference type="HAMAP-Rule" id="MF_02114"/>
    </source>
</evidence>
<dbReference type="AlphaFoldDB" id="A0A386WNK9"/>
<keyword evidence="3 5" id="KW-0547">Nucleotide-binding</keyword>
<evidence type="ECO:0000313" key="7">
    <source>
        <dbReference type="Proteomes" id="UP000267804"/>
    </source>
</evidence>
<evidence type="ECO:0000256" key="2">
    <source>
        <dbReference type="ARBA" id="ARBA00022695"/>
    </source>
</evidence>
<dbReference type="Gene3D" id="3.90.550.10">
    <property type="entry name" value="Spore Coat Polysaccharide Biosynthesis Protein SpsA, Chain A"/>
    <property type="match status" value="1"/>
</dbReference>
<comment type="similarity">
    <text evidence="5">Belongs to the CofC family.</text>
</comment>
<reference evidence="6 7" key="1">
    <citation type="submission" date="2017-10" db="EMBL/GenBank/DDBJ databases">
        <title>Integration of genomic and chemical information greatly accelerates assignment of the full stereostructure of myelolactone, a potent inhibitor of myeloma from a marine-derived Micromonospora.</title>
        <authorList>
            <person name="Kim M.C."/>
            <person name="Machado H."/>
            <person name="Jensen P.R."/>
            <person name="Fenical W."/>
        </authorList>
    </citation>
    <scope>NUCLEOTIDE SEQUENCE [LARGE SCALE GENOMIC DNA]</scope>
    <source>
        <strain evidence="6 7">CNY-010</strain>
    </source>
</reference>
<dbReference type="EMBL" id="CP024087">
    <property type="protein sequence ID" value="AYF29238.1"/>
    <property type="molecule type" value="Genomic_DNA"/>
</dbReference>
<dbReference type="UniPathway" id="UPA00071"/>
<comment type="pathway">
    <text evidence="5">Cofactor biosynthesis; coenzyme F420 biosynthesis.</text>
</comment>
<dbReference type="GO" id="GO:0052645">
    <property type="term" value="P:F420-0 metabolic process"/>
    <property type="evidence" value="ECO:0007669"/>
    <property type="project" value="UniProtKB-UniRule"/>
</dbReference>
<evidence type="ECO:0000256" key="3">
    <source>
        <dbReference type="ARBA" id="ARBA00022741"/>
    </source>
</evidence>
<dbReference type="GO" id="GO:0043814">
    <property type="term" value="F:phospholactate guanylyltransferase activity"/>
    <property type="evidence" value="ECO:0007669"/>
    <property type="project" value="InterPro"/>
</dbReference>
<keyword evidence="1 5" id="KW-0808">Transferase</keyword>
<sequence>MGGVSEARWTVVMPVKRLPAAKSRLRGALPGVPHEELALALAADTLRAVRACPAVAGVLVVTDDPRVSAAAGAAGARVAGDPGGGLNAALRHGAAVAGPRAAVAGLTADLPALRPADLAAALRAAQGVRGFVADAPGGGTVLLAAPAGTPLAPRFGPGSAAAHAASGALPLAGDWPSLRRDVDTPADLADAAGLGVGPRTAALLARVAAAVEYGAGMQGTVATYDASTRSGVLLLDDGTELAFPARAFDASGLRLLRLGQRVRIERDADGEVVRVTLPTMA</sequence>
<dbReference type="GO" id="GO:0005525">
    <property type="term" value="F:GTP binding"/>
    <property type="evidence" value="ECO:0007669"/>
    <property type="project" value="UniProtKB-KW"/>
</dbReference>
<dbReference type="InterPro" id="IPR029044">
    <property type="entry name" value="Nucleotide-diphossugar_trans"/>
</dbReference>
<feature type="binding site" evidence="5">
    <location>
        <position position="140"/>
    </location>
    <ligand>
        <name>phosphoenolpyruvate</name>
        <dbReference type="ChEBI" id="CHEBI:58702"/>
    </ligand>
</feature>
<evidence type="ECO:0000256" key="1">
    <source>
        <dbReference type="ARBA" id="ARBA00022679"/>
    </source>
</evidence>
<accession>A0A386WNK9</accession>
<name>A0A386WNK9_9ACTN</name>
<dbReference type="PANTHER" id="PTHR40392:SF1">
    <property type="entry name" value="2-PHOSPHO-L-LACTATE GUANYLYLTRANSFERASE"/>
    <property type="match status" value="1"/>
</dbReference>
<dbReference type="PANTHER" id="PTHR40392">
    <property type="entry name" value="2-PHOSPHO-L-LACTATE GUANYLYLTRANSFERASE"/>
    <property type="match status" value="1"/>
</dbReference>
<keyword evidence="4 5" id="KW-0342">GTP-binding</keyword>
<feature type="binding site" evidence="5">
    <location>
        <position position="159"/>
    </location>
    <ligand>
        <name>phosphoenolpyruvate</name>
        <dbReference type="ChEBI" id="CHEBI:58702"/>
    </ligand>
</feature>
<keyword evidence="2 5" id="KW-0548">Nucleotidyltransferase</keyword>
<dbReference type="Proteomes" id="UP000267804">
    <property type="component" value="Chromosome"/>
</dbReference>
<dbReference type="Pfam" id="PF01983">
    <property type="entry name" value="CofC"/>
    <property type="match status" value="1"/>
</dbReference>
<gene>
    <name evidence="6" type="primary">cofC</name>
    <name evidence="5" type="synonym">fbiD</name>
    <name evidence="6" type="ORF">CSH63_17545</name>
</gene>
<comment type="catalytic activity">
    <reaction evidence="5">
        <text>phosphoenolpyruvate + GTP + H(+) = enolpyruvoyl-2-diphospho-5'-guanosine + diphosphate</text>
        <dbReference type="Rhea" id="RHEA:30519"/>
        <dbReference type="ChEBI" id="CHEBI:15378"/>
        <dbReference type="ChEBI" id="CHEBI:33019"/>
        <dbReference type="ChEBI" id="CHEBI:37565"/>
        <dbReference type="ChEBI" id="CHEBI:58702"/>
        <dbReference type="ChEBI" id="CHEBI:143701"/>
        <dbReference type="EC" id="2.7.7.105"/>
    </reaction>
</comment>
<evidence type="ECO:0000313" key="6">
    <source>
        <dbReference type="EMBL" id="AYF29238.1"/>
    </source>
</evidence>
<proteinExistence type="inferred from homology"/>